<reference evidence="1 2" key="1">
    <citation type="submission" date="2014-06" db="EMBL/GenBank/DDBJ databases">
        <title>Evolutionary Origins and Diversification of the Mycorrhizal Mutualists.</title>
        <authorList>
            <consortium name="DOE Joint Genome Institute"/>
            <consortium name="Mycorrhizal Genomics Consortium"/>
            <person name="Kohler A."/>
            <person name="Kuo A."/>
            <person name="Nagy L.G."/>
            <person name="Floudas D."/>
            <person name="Copeland A."/>
            <person name="Barry K.W."/>
            <person name="Cichocki N."/>
            <person name="Veneault-Fourrey C."/>
            <person name="LaButti K."/>
            <person name="Lindquist E.A."/>
            <person name="Lipzen A."/>
            <person name="Lundell T."/>
            <person name="Morin E."/>
            <person name="Murat C."/>
            <person name="Riley R."/>
            <person name="Ohm R."/>
            <person name="Sun H."/>
            <person name="Tunlid A."/>
            <person name="Henrissat B."/>
            <person name="Grigoriev I.V."/>
            <person name="Hibbett D.S."/>
            <person name="Martin F."/>
        </authorList>
    </citation>
    <scope>NUCLEOTIDE SEQUENCE [LARGE SCALE GENOMIC DNA]</scope>
    <source>
        <strain evidence="1 2">SS14</strain>
    </source>
</reference>
<evidence type="ECO:0000313" key="1">
    <source>
        <dbReference type="EMBL" id="KIJ45006.1"/>
    </source>
</evidence>
<dbReference type="EMBL" id="KN837114">
    <property type="protein sequence ID" value="KIJ45006.1"/>
    <property type="molecule type" value="Genomic_DNA"/>
</dbReference>
<name>A0A0C9W219_SPHS4</name>
<dbReference type="Proteomes" id="UP000054279">
    <property type="component" value="Unassembled WGS sequence"/>
</dbReference>
<protein>
    <submittedName>
        <fullName evidence="1">Uncharacterized protein</fullName>
    </submittedName>
</protein>
<organism evidence="1 2">
    <name type="scientific">Sphaerobolus stellatus (strain SS14)</name>
    <dbReference type="NCBI Taxonomy" id="990650"/>
    <lineage>
        <taxon>Eukaryota</taxon>
        <taxon>Fungi</taxon>
        <taxon>Dikarya</taxon>
        <taxon>Basidiomycota</taxon>
        <taxon>Agaricomycotina</taxon>
        <taxon>Agaricomycetes</taxon>
        <taxon>Phallomycetidae</taxon>
        <taxon>Geastrales</taxon>
        <taxon>Sphaerobolaceae</taxon>
        <taxon>Sphaerobolus</taxon>
    </lineage>
</organism>
<accession>A0A0C9W219</accession>
<dbReference type="AlphaFoldDB" id="A0A0C9W219"/>
<proteinExistence type="predicted"/>
<keyword evidence="2" id="KW-1185">Reference proteome</keyword>
<dbReference type="OrthoDB" id="3062801at2759"/>
<dbReference type="HOGENOM" id="CLU_1856577_0_0_1"/>
<gene>
    <name evidence="1" type="ORF">M422DRAFT_251654</name>
</gene>
<evidence type="ECO:0000313" key="2">
    <source>
        <dbReference type="Proteomes" id="UP000054279"/>
    </source>
</evidence>
<sequence>MPSVRPPEDIPLLTYMSAFLLDTIPRQIYLHMLLHIPALYWSQVARIFNDTNLGVDVMKLLAEEIDEKLHGLTDGIPNNITLYQSSGQRYSVVASDPLYSSVVNLEKIWDSFIDSVLREWKTCNVVSVLLLTAILTIL</sequence>